<reference evidence="1 2" key="1">
    <citation type="submission" date="2016-07" db="EMBL/GenBank/DDBJ databases">
        <title>Characterization of isolates of Eisenbergiella tayi derived from blood cultures, using whole genome sequencing.</title>
        <authorList>
            <person name="Burdz T."/>
            <person name="Wiebe D."/>
            <person name="Huynh C."/>
            <person name="Bernard K."/>
        </authorList>
    </citation>
    <scope>NUCLEOTIDE SEQUENCE [LARGE SCALE GENOMIC DNA]</scope>
    <source>
        <strain evidence="1 2">NML 110608</strain>
    </source>
</reference>
<name>A0A1E3AA06_9FIRM</name>
<protein>
    <submittedName>
        <fullName evidence="1">Uncharacterized protein</fullName>
    </submittedName>
</protein>
<dbReference type="EMBL" id="MCGH01000002">
    <property type="protein sequence ID" value="ODM05006.1"/>
    <property type="molecule type" value="Genomic_DNA"/>
</dbReference>
<proteinExistence type="predicted"/>
<gene>
    <name evidence="1" type="ORF">BEI61_00889</name>
</gene>
<evidence type="ECO:0000313" key="2">
    <source>
        <dbReference type="Proteomes" id="UP000094067"/>
    </source>
</evidence>
<dbReference type="RefSeq" id="WP_167578437.1">
    <property type="nucleotide sequence ID" value="NZ_MCGH01000002.1"/>
</dbReference>
<sequence>MEKKKALLCGSVLVLFAALMAFGFMTAGENGSFGGGLLEDAVGFCMQYVGVA</sequence>
<evidence type="ECO:0000313" key="1">
    <source>
        <dbReference type="EMBL" id="ODM05006.1"/>
    </source>
</evidence>
<dbReference type="AlphaFoldDB" id="A0A1E3AA06"/>
<dbReference type="Proteomes" id="UP000094067">
    <property type="component" value="Unassembled WGS sequence"/>
</dbReference>
<accession>A0A1E3AA06</accession>
<comment type="caution">
    <text evidence="1">The sequence shown here is derived from an EMBL/GenBank/DDBJ whole genome shotgun (WGS) entry which is preliminary data.</text>
</comment>
<organism evidence="1 2">
    <name type="scientific">Eisenbergiella tayi</name>
    <dbReference type="NCBI Taxonomy" id="1432052"/>
    <lineage>
        <taxon>Bacteria</taxon>
        <taxon>Bacillati</taxon>
        <taxon>Bacillota</taxon>
        <taxon>Clostridia</taxon>
        <taxon>Lachnospirales</taxon>
        <taxon>Lachnospiraceae</taxon>
        <taxon>Eisenbergiella</taxon>
    </lineage>
</organism>